<feature type="domain" description="Endonuclease/exonuclease/phosphatase" evidence="1">
    <location>
        <begin position="57"/>
        <end position="158"/>
    </location>
</feature>
<reference evidence="3" key="1">
    <citation type="submission" date="2025-08" db="UniProtKB">
        <authorList>
            <consortium name="RefSeq"/>
        </authorList>
    </citation>
    <scope>IDENTIFICATION</scope>
</reference>
<dbReference type="Pfam" id="PF14529">
    <property type="entry name" value="Exo_endo_phos_2"/>
    <property type="match status" value="1"/>
</dbReference>
<evidence type="ECO:0000259" key="1">
    <source>
        <dbReference type="Pfam" id="PF14529"/>
    </source>
</evidence>
<evidence type="ECO:0000313" key="2">
    <source>
        <dbReference type="Proteomes" id="UP000694920"/>
    </source>
</evidence>
<evidence type="ECO:0000313" key="3">
    <source>
        <dbReference type="RefSeq" id="XP_015596243.2"/>
    </source>
</evidence>
<dbReference type="PANTHER" id="PTHR47510:SF3">
    <property type="entry name" value="ENDO_EXONUCLEASE_PHOSPHATASE DOMAIN-CONTAINING PROTEIN"/>
    <property type="match status" value="1"/>
</dbReference>
<organism evidence="2 3">
    <name type="scientific">Cephus cinctus</name>
    <name type="common">Wheat stem sawfly</name>
    <dbReference type="NCBI Taxonomy" id="211228"/>
    <lineage>
        <taxon>Eukaryota</taxon>
        <taxon>Metazoa</taxon>
        <taxon>Ecdysozoa</taxon>
        <taxon>Arthropoda</taxon>
        <taxon>Hexapoda</taxon>
        <taxon>Insecta</taxon>
        <taxon>Pterygota</taxon>
        <taxon>Neoptera</taxon>
        <taxon>Endopterygota</taxon>
        <taxon>Hymenoptera</taxon>
        <taxon>Cephoidea</taxon>
        <taxon>Cephidae</taxon>
        <taxon>Cephus</taxon>
    </lineage>
</organism>
<dbReference type="KEGG" id="ccin:107268212"/>
<protein>
    <submittedName>
        <fullName evidence="3">Uncharacterized protein LOC107268212</fullName>
    </submittedName>
</protein>
<keyword evidence="2" id="KW-1185">Reference proteome</keyword>
<dbReference type="RefSeq" id="XP_015596243.2">
    <property type="nucleotide sequence ID" value="XM_015740757.2"/>
</dbReference>
<sequence>MTGYSVIRCDAENRITGGAILYVRDGIKYDIIMNNKIESICWSVAIEVNDNIYKGVILVVYHSPSASDAEFIRHIEDVSEELSIKGDFLIIGDFNIDVTVNSFYKKQLIAGMLSLGMKQYVNEPTRVTKDSQTIIDLVFANVSVRLQVVHEPKITDHAWIKIELGMGNTESTPREYKSRNYSLIDEQVFATVLKNSAWHWSHEDINQKATILVDNIVGTLNILAPKRIVKIPDVWEGKRWFTDEIKRAADKRDNAYTEARYKETDNSWEQFKVERNAVVKLIRQKKKEYYEDMIDRNRSEPIKMWKTLKKLIRGETVGIRETGNIDFEILDEKTKGNIADKFNIFYVESINKIVSSIANDSYGSPRRRRILIGDSVGNKRIIEKFQDVGIEELEKIVKGLPKKKGTEEGISSEILKMAFSAIKQKFVDIINGSLNEGCCPDS</sequence>
<dbReference type="InterPro" id="IPR005135">
    <property type="entry name" value="Endo/exonuclease/phosphatase"/>
</dbReference>
<name>A0AAJ7BWP1_CEPCN</name>
<dbReference type="PANTHER" id="PTHR47510">
    <property type="entry name" value="REVERSE TRANSCRIPTASE DOMAIN-CONTAINING PROTEIN"/>
    <property type="match status" value="1"/>
</dbReference>
<dbReference type="Gene3D" id="3.60.10.10">
    <property type="entry name" value="Endonuclease/exonuclease/phosphatase"/>
    <property type="match status" value="1"/>
</dbReference>
<dbReference type="GO" id="GO:0003824">
    <property type="term" value="F:catalytic activity"/>
    <property type="evidence" value="ECO:0007669"/>
    <property type="project" value="InterPro"/>
</dbReference>
<dbReference type="Proteomes" id="UP000694920">
    <property type="component" value="Unplaced"/>
</dbReference>
<dbReference type="GeneID" id="107268212"/>
<dbReference type="InterPro" id="IPR036691">
    <property type="entry name" value="Endo/exonu/phosph_ase_sf"/>
</dbReference>
<gene>
    <name evidence="3" type="primary">LOC107268212</name>
</gene>
<accession>A0AAJ7BWP1</accession>
<proteinExistence type="predicted"/>
<dbReference type="AlphaFoldDB" id="A0AAJ7BWP1"/>
<dbReference type="SUPFAM" id="SSF56219">
    <property type="entry name" value="DNase I-like"/>
    <property type="match status" value="1"/>
</dbReference>